<dbReference type="EMBL" id="CADCUH010000133">
    <property type="protein sequence ID" value="CAA9350854.1"/>
    <property type="molecule type" value="Genomic_DNA"/>
</dbReference>
<evidence type="ECO:0000313" key="1">
    <source>
        <dbReference type="EMBL" id="CAA9350854.1"/>
    </source>
</evidence>
<organism evidence="1">
    <name type="scientific">uncultured Nocardioidaceae bacterium</name>
    <dbReference type="NCBI Taxonomy" id="253824"/>
    <lineage>
        <taxon>Bacteria</taxon>
        <taxon>Bacillati</taxon>
        <taxon>Actinomycetota</taxon>
        <taxon>Actinomycetes</taxon>
        <taxon>Propionibacteriales</taxon>
        <taxon>Nocardioidaceae</taxon>
        <taxon>environmental samples</taxon>
    </lineage>
</organism>
<gene>
    <name evidence="1" type="ORF">AVDCRST_MAG36-1965</name>
</gene>
<name>A0A6J4M5M5_9ACTN</name>
<dbReference type="AlphaFoldDB" id="A0A6J4M5M5"/>
<reference evidence="1" key="1">
    <citation type="submission" date="2020-02" db="EMBL/GenBank/DDBJ databases">
        <authorList>
            <person name="Meier V. D."/>
        </authorList>
    </citation>
    <scope>NUCLEOTIDE SEQUENCE</scope>
    <source>
        <strain evidence="1">AVDCRST_MAG36</strain>
    </source>
</reference>
<sequence>DEPATGARRVVLAQPRAELLGRGDLHAVLDPAHRLTSSVVRNLRATPGRRQGPRRCTLVRM</sequence>
<feature type="non-terminal residue" evidence="1">
    <location>
        <position position="61"/>
    </location>
</feature>
<feature type="non-terminal residue" evidence="1">
    <location>
        <position position="1"/>
    </location>
</feature>
<accession>A0A6J4M5M5</accession>
<protein>
    <submittedName>
        <fullName evidence="1">Uncharacterized protein</fullName>
    </submittedName>
</protein>
<proteinExistence type="predicted"/>